<dbReference type="InterPro" id="IPR051813">
    <property type="entry name" value="HepT_RNase_toxin"/>
</dbReference>
<dbReference type="Pfam" id="PF01934">
    <property type="entry name" value="HepT-like"/>
    <property type="match status" value="1"/>
</dbReference>
<comment type="caution">
    <text evidence="6">The sequence shown here is derived from an EMBL/GenBank/DDBJ whole genome shotgun (WGS) entry which is preliminary data.</text>
</comment>
<keyword evidence="1" id="KW-0597">Phosphoprotein</keyword>
<evidence type="ECO:0000256" key="4">
    <source>
        <dbReference type="ARBA" id="ARBA00022741"/>
    </source>
</evidence>
<name>A0ABP9R5E7_9PSEU</name>
<evidence type="ECO:0000256" key="2">
    <source>
        <dbReference type="ARBA" id="ARBA00022649"/>
    </source>
</evidence>
<sequence>MDDRTAEYLVYLDATLTEIAGLARRGRDAYDRDIAVSRACQYNLIRLTADLERLGSDWLAHHPDIPWRLIKGMRNRIAHDYLTIDDDIIWAVVEHHATQLHHALENEIATAKTTLHTDEQTP</sequence>
<keyword evidence="7" id="KW-1185">Reference proteome</keyword>
<keyword evidence="3" id="KW-0540">Nuclease</keyword>
<evidence type="ECO:0000313" key="7">
    <source>
        <dbReference type="Proteomes" id="UP001428817"/>
    </source>
</evidence>
<keyword evidence="5" id="KW-0378">Hydrolase</keyword>
<evidence type="ECO:0000256" key="3">
    <source>
        <dbReference type="ARBA" id="ARBA00022722"/>
    </source>
</evidence>
<dbReference type="RefSeq" id="WP_185066015.1">
    <property type="nucleotide sequence ID" value="NZ_BAABJP010000050.1"/>
</dbReference>
<dbReference type="EMBL" id="BAABJP010000050">
    <property type="protein sequence ID" value="GAA5171637.1"/>
    <property type="molecule type" value="Genomic_DNA"/>
</dbReference>
<evidence type="ECO:0000256" key="5">
    <source>
        <dbReference type="ARBA" id="ARBA00022801"/>
    </source>
</evidence>
<reference evidence="7" key="1">
    <citation type="journal article" date="2019" name="Int. J. Syst. Evol. Microbiol.">
        <title>The Global Catalogue of Microorganisms (GCM) 10K type strain sequencing project: providing services to taxonomists for standard genome sequencing and annotation.</title>
        <authorList>
            <consortium name="The Broad Institute Genomics Platform"/>
            <consortium name="The Broad Institute Genome Sequencing Center for Infectious Disease"/>
            <person name="Wu L."/>
            <person name="Ma J."/>
        </authorList>
    </citation>
    <scope>NUCLEOTIDE SEQUENCE [LARGE SCALE GENOMIC DNA]</scope>
    <source>
        <strain evidence="7">JCM 18303</strain>
    </source>
</reference>
<dbReference type="PANTHER" id="PTHR34139">
    <property type="entry name" value="UPF0331 PROTEIN MJ0127"/>
    <property type="match status" value="1"/>
</dbReference>
<evidence type="ECO:0000313" key="6">
    <source>
        <dbReference type="EMBL" id="GAA5171637.1"/>
    </source>
</evidence>
<dbReference type="PANTHER" id="PTHR34139:SF1">
    <property type="entry name" value="RNASE MJ1380-RELATED"/>
    <property type="match status" value="1"/>
</dbReference>
<protein>
    <recommendedName>
        <fullName evidence="8">DUF86 domain-containing protein</fullName>
    </recommendedName>
</protein>
<keyword evidence="4" id="KW-0547">Nucleotide-binding</keyword>
<dbReference type="Proteomes" id="UP001428817">
    <property type="component" value="Unassembled WGS sequence"/>
</dbReference>
<accession>A0ABP9R5E7</accession>
<keyword evidence="2" id="KW-1277">Toxin-antitoxin system</keyword>
<evidence type="ECO:0008006" key="8">
    <source>
        <dbReference type="Google" id="ProtNLM"/>
    </source>
</evidence>
<organism evidence="6 7">
    <name type="scientific">Pseudonocardia eucalypti</name>
    <dbReference type="NCBI Taxonomy" id="648755"/>
    <lineage>
        <taxon>Bacteria</taxon>
        <taxon>Bacillati</taxon>
        <taxon>Actinomycetota</taxon>
        <taxon>Actinomycetes</taxon>
        <taxon>Pseudonocardiales</taxon>
        <taxon>Pseudonocardiaceae</taxon>
        <taxon>Pseudonocardia</taxon>
    </lineage>
</organism>
<dbReference type="InterPro" id="IPR008201">
    <property type="entry name" value="HepT-like"/>
</dbReference>
<proteinExistence type="predicted"/>
<gene>
    <name evidence="6" type="ORF">GCM10023321_70440</name>
</gene>
<evidence type="ECO:0000256" key="1">
    <source>
        <dbReference type="ARBA" id="ARBA00022553"/>
    </source>
</evidence>